<keyword evidence="3" id="KW-1185">Reference proteome</keyword>
<feature type="compositionally biased region" description="Basic and acidic residues" evidence="1">
    <location>
        <begin position="1"/>
        <end position="11"/>
    </location>
</feature>
<sequence>MADNRRTDMSGRSDLVSSTNTHTKTENPEEDWQTTFSRLSSDAQRIILGDPPESLKTNPEEEKSYAERLAMESMVAKDIATTLGDKDPQNFDWTTFNQERTSQGALTEEYFDTLMETCGFDSRDDFAKWFNDTRVRARSILGDQRGNTGR</sequence>
<dbReference type="EMBL" id="SDIL01000017">
    <property type="protein sequence ID" value="RXK40542.1"/>
    <property type="molecule type" value="Genomic_DNA"/>
</dbReference>
<reference evidence="2 3" key="1">
    <citation type="submission" date="2016-06" db="EMBL/GenBank/DDBJ databases">
        <title>Evolution of pathogenesis and genome organization in the Tremellales.</title>
        <authorList>
            <person name="Cuomo C."/>
            <person name="Litvintseva A."/>
            <person name="Heitman J."/>
            <person name="Chen Y."/>
            <person name="Sun S."/>
            <person name="Springer D."/>
            <person name="Dromer F."/>
            <person name="Young S."/>
            <person name="Zeng Q."/>
            <person name="Chapman S."/>
            <person name="Gujja S."/>
            <person name="Saif S."/>
            <person name="Birren B."/>
        </authorList>
    </citation>
    <scope>NUCLEOTIDE SEQUENCE [LARGE SCALE GENOMIC DNA]</scope>
    <source>
        <strain evidence="2 3">ATCC 28783</strain>
    </source>
</reference>
<dbReference type="VEuPathDB" id="FungiDB:TREMEDRAFT_58258"/>
<evidence type="ECO:0000313" key="3">
    <source>
        <dbReference type="Proteomes" id="UP000289152"/>
    </source>
</evidence>
<comment type="caution">
    <text evidence="2">The sequence shown here is derived from an EMBL/GenBank/DDBJ whole genome shotgun (WGS) entry which is preliminary data.</text>
</comment>
<dbReference type="AlphaFoldDB" id="A0A4Q1BRM6"/>
<dbReference type="InParanoid" id="A0A4Q1BRM6"/>
<dbReference type="Proteomes" id="UP000289152">
    <property type="component" value="Unassembled WGS sequence"/>
</dbReference>
<protein>
    <submittedName>
        <fullName evidence="2">Uncharacterized protein</fullName>
    </submittedName>
</protein>
<feature type="region of interest" description="Disordered" evidence="1">
    <location>
        <begin position="1"/>
        <end position="34"/>
    </location>
</feature>
<evidence type="ECO:0000256" key="1">
    <source>
        <dbReference type="SAM" id="MobiDB-lite"/>
    </source>
</evidence>
<accession>A0A4Q1BRM6</accession>
<evidence type="ECO:0000313" key="2">
    <source>
        <dbReference type="EMBL" id="RXK40542.1"/>
    </source>
</evidence>
<name>A0A4Q1BRM6_TREME</name>
<gene>
    <name evidence="2" type="ORF">M231_02194</name>
</gene>
<proteinExistence type="predicted"/>
<organism evidence="2 3">
    <name type="scientific">Tremella mesenterica</name>
    <name type="common">Jelly fungus</name>
    <dbReference type="NCBI Taxonomy" id="5217"/>
    <lineage>
        <taxon>Eukaryota</taxon>
        <taxon>Fungi</taxon>
        <taxon>Dikarya</taxon>
        <taxon>Basidiomycota</taxon>
        <taxon>Agaricomycotina</taxon>
        <taxon>Tremellomycetes</taxon>
        <taxon>Tremellales</taxon>
        <taxon>Tremellaceae</taxon>
        <taxon>Tremella</taxon>
    </lineage>
</organism>